<protein>
    <submittedName>
        <fullName evidence="2">Amidase</fullName>
    </submittedName>
</protein>
<evidence type="ECO:0000313" key="3">
    <source>
        <dbReference type="Proteomes" id="UP000482155"/>
    </source>
</evidence>
<dbReference type="SUPFAM" id="SSF75304">
    <property type="entry name" value="Amidase signature (AS) enzymes"/>
    <property type="match status" value="1"/>
</dbReference>
<proteinExistence type="predicted"/>
<comment type="caution">
    <text evidence="2">The sequence shown here is derived from an EMBL/GenBank/DDBJ whole genome shotgun (WGS) entry which is preliminary data.</text>
</comment>
<dbReference type="PANTHER" id="PTHR11895:SF76">
    <property type="entry name" value="INDOLEACETAMIDE HYDROLASE"/>
    <property type="match status" value="1"/>
</dbReference>
<feature type="domain" description="Amidase" evidence="1">
    <location>
        <begin position="35"/>
        <end position="466"/>
    </location>
</feature>
<reference evidence="2 3" key="1">
    <citation type="submission" date="2020-02" db="EMBL/GenBank/DDBJ databases">
        <authorList>
            <person name="Kim M.K."/>
        </authorList>
    </citation>
    <scope>NUCLEOTIDE SEQUENCE [LARGE SCALE GENOMIC DNA]</scope>
    <source>
        <strain evidence="2 3">17J57-3</strain>
    </source>
</reference>
<sequence>MNAASTGIANAGDIVGLGALELSHVIRSRSVSCREVMQAYLDHIDAINPRVNAIVSRQDPEHLLRQADERDRQLAGGLCLGWMHGMPQAPKDLAATAGLPTTLGFPGLKQNVPAVDAIVVERARRAGAIFIGKTNTPEFGLGSHTYNSVFGTTLNAYDQSRTAGGSSGGAAVALALRLLPVADGSDMMGSLRNPAGYNNVFGMRPSFGRVPAGPGDEVFSQQLSTEGPMARSVADLAMLLSTQAGYDERAPLSINTDPAVFAGSLERSFQGARIGWLGDFNGYLPTEPGIMSLCRDALRHVETLGMSVEEATPDYPMERLWKTWLTLRGFLVAGKTRALYANAEMRAQMKPEAVWEVEQGLALSGADVYQASVDRSLWYEALLKLFRHHDFLVLPSAQVFPFEASLDWPKHINGKAMDTYHRWMEIVIPGTLAGLPVINVPAGFNADGLPMGLQIIGKPQADLSVLQLGHAYEKVIPYTRVKPALLEAKQGRAPA</sequence>
<dbReference type="Gene3D" id="3.90.1300.10">
    <property type="entry name" value="Amidase signature (AS) domain"/>
    <property type="match status" value="1"/>
</dbReference>
<evidence type="ECO:0000259" key="1">
    <source>
        <dbReference type="Pfam" id="PF01425"/>
    </source>
</evidence>
<gene>
    <name evidence="2" type="ORF">G3574_12730</name>
</gene>
<dbReference type="Pfam" id="PF01425">
    <property type="entry name" value="Amidase"/>
    <property type="match status" value="1"/>
</dbReference>
<dbReference type="InterPro" id="IPR036928">
    <property type="entry name" value="AS_sf"/>
</dbReference>
<evidence type="ECO:0000313" key="2">
    <source>
        <dbReference type="EMBL" id="NEX61945.1"/>
    </source>
</evidence>
<dbReference type="AlphaFoldDB" id="A0A6B3SRI1"/>
<dbReference type="PANTHER" id="PTHR11895">
    <property type="entry name" value="TRANSAMIDASE"/>
    <property type="match status" value="1"/>
</dbReference>
<dbReference type="Proteomes" id="UP000482155">
    <property type="component" value="Unassembled WGS sequence"/>
</dbReference>
<name>A0A6B3SRI1_9BURK</name>
<dbReference type="InterPro" id="IPR000120">
    <property type="entry name" value="Amidase"/>
</dbReference>
<dbReference type="InterPro" id="IPR023631">
    <property type="entry name" value="Amidase_dom"/>
</dbReference>
<dbReference type="RefSeq" id="WP_163963669.1">
    <property type="nucleotide sequence ID" value="NZ_JAAIVB010000041.1"/>
</dbReference>
<dbReference type="NCBIfam" id="NF005686">
    <property type="entry name" value="PRK07486.1"/>
    <property type="match status" value="1"/>
</dbReference>
<keyword evidence="3" id="KW-1185">Reference proteome</keyword>
<dbReference type="EMBL" id="JAAIVB010000041">
    <property type="protein sequence ID" value="NEX61945.1"/>
    <property type="molecule type" value="Genomic_DNA"/>
</dbReference>
<dbReference type="GO" id="GO:0003824">
    <property type="term" value="F:catalytic activity"/>
    <property type="evidence" value="ECO:0007669"/>
    <property type="project" value="InterPro"/>
</dbReference>
<accession>A0A6B3SRI1</accession>
<organism evidence="2 3">
    <name type="scientific">Noviherbaspirillum galbum</name>
    <dbReference type="NCBI Taxonomy" id="2709383"/>
    <lineage>
        <taxon>Bacteria</taxon>
        <taxon>Pseudomonadati</taxon>
        <taxon>Pseudomonadota</taxon>
        <taxon>Betaproteobacteria</taxon>
        <taxon>Burkholderiales</taxon>
        <taxon>Oxalobacteraceae</taxon>
        <taxon>Noviherbaspirillum</taxon>
    </lineage>
</organism>